<protein>
    <submittedName>
        <fullName evidence="1">Uncharacterized protein</fullName>
    </submittedName>
</protein>
<dbReference type="EMBL" id="MT142482">
    <property type="protein sequence ID" value="QJA82194.1"/>
    <property type="molecule type" value="Genomic_DNA"/>
</dbReference>
<dbReference type="AlphaFoldDB" id="A0A6M3KKN4"/>
<evidence type="ECO:0000313" key="1">
    <source>
        <dbReference type="EMBL" id="QJA82194.1"/>
    </source>
</evidence>
<name>A0A6M3KKN4_9ZZZZ</name>
<sequence>MPYTKTTWVNGVAPPISAANLNKLETQYDEALATVAITRVRKAADEIVNNSDVLQNDDHLLFAVAANEVWELTINILALSATATPDLKANITVPAGATGALQWIGSTSYTETYAIGGLNPMFALVATLGLFQLKAIVVNGANAGNVQFQWAQQTATAENTTVKANSCIIAHKLA</sequence>
<gene>
    <name evidence="1" type="ORF">MM415A00435_0008</name>
</gene>
<reference evidence="1" key="1">
    <citation type="submission" date="2020-03" db="EMBL/GenBank/DDBJ databases">
        <title>The deep terrestrial virosphere.</title>
        <authorList>
            <person name="Holmfeldt K."/>
            <person name="Nilsson E."/>
            <person name="Simone D."/>
            <person name="Lopez-Fernandez M."/>
            <person name="Wu X."/>
            <person name="de Brujin I."/>
            <person name="Lundin D."/>
            <person name="Andersson A."/>
            <person name="Bertilsson S."/>
            <person name="Dopson M."/>
        </authorList>
    </citation>
    <scope>NUCLEOTIDE SEQUENCE</scope>
    <source>
        <strain evidence="1">MM415A00435</strain>
    </source>
</reference>
<organism evidence="1">
    <name type="scientific">viral metagenome</name>
    <dbReference type="NCBI Taxonomy" id="1070528"/>
    <lineage>
        <taxon>unclassified sequences</taxon>
        <taxon>metagenomes</taxon>
        <taxon>organismal metagenomes</taxon>
    </lineage>
</organism>
<accession>A0A6M3KKN4</accession>
<proteinExistence type="predicted"/>